<feature type="chain" id="PRO_5038572443" evidence="1">
    <location>
        <begin position="19"/>
        <end position="102"/>
    </location>
</feature>
<feature type="signal peptide" evidence="1">
    <location>
        <begin position="1"/>
        <end position="18"/>
    </location>
</feature>
<proteinExistence type="evidence at transcript level"/>
<name>A0A9E9FWI6_RHYFE</name>
<protein>
    <submittedName>
        <fullName evidence="2">Coleoptericin</fullName>
    </submittedName>
</protein>
<accession>A0A9E9FWI6</accession>
<sequence length="102" mass="11763">MSLYTVVVLTCCVLYVTAYPEGDQLRYRRFVDRNHLNGQKSNQQWELRPDIARDQRGNTGSHVILEKHGQNHDVRGEWKQHISGPQRGGDRTWVGLSGSIKF</sequence>
<evidence type="ECO:0000313" key="2">
    <source>
        <dbReference type="EMBL" id="WAQ69866.1"/>
    </source>
</evidence>
<dbReference type="EMBL" id="OM811284">
    <property type="protein sequence ID" value="WAQ69866.1"/>
    <property type="molecule type" value="mRNA"/>
</dbReference>
<organism evidence="2">
    <name type="scientific">Rhynchophorus ferrugineus</name>
    <name type="common">Red palm weevil</name>
    <name type="synonym">Curculio ferrugineus</name>
    <dbReference type="NCBI Taxonomy" id="354439"/>
    <lineage>
        <taxon>Eukaryota</taxon>
        <taxon>Metazoa</taxon>
        <taxon>Ecdysozoa</taxon>
        <taxon>Arthropoda</taxon>
        <taxon>Hexapoda</taxon>
        <taxon>Insecta</taxon>
        <taxon>Pterygota</taxon>
        <taxon>Neoptera</taxon>
        <taxon>Endopterygota</taxon>
        <taxon>Coleoptera</taxon>
        <taxon>Polyphaga</taxon>
        <taxon>Cucujiformia</taxon>
        <taxon>Curculionidae</taxon>
        <taxon>Dryophthorinae</taxon>
        <taxon>Rhynchophorus</taxon>
    </lineage>
</organism>
<keyword evidence="1" id="KW-0732">Signal</keyword>
<reference evidence="2" key="1">
    <citation type="submission" date="2022-02" db="EMBL/GenBank/DDBJ databases">
        <authorList>
            <person name="Hussain A."/>
        </authorList>
    </citation>
    <scope>NUCLEOTIDE SEQUENCE</scope>
    <source>
        <strain evidence="2">TRINITY_DN11808_c0_g1_i1</strain>
    </source>
</reference>
<dbReference type="AlphaFoldDB" id="A0A9E9FWI6"/>
<evidence type="ECO:0000256" key="1">
    <source>
        <dbReference type="SAM" id="SignalP"/>
    </source>
</evidence>